<proteinExistence type="inferred from homology"/>
<keyword evidence="3 7" id="KW-0444">Lipid biosynthesis</keyword>
<evidence type="ECO:0000256" key="5">
    <source>
        <dbReference type="ARBA" id="ARBA00023098"/>
    </source>
</evidence>
<dbReference type="SMART" id="SM00563">
    <property type="entry name" value="PlsC"/>
    <property type="match status" value="1"/>
</dbReference>
<evidence type="ECO:0000256" key="3">
    <source>
        <dbReference type="ARBA" id="ARBA00022516"/>
    </source>
</evidence>
<dbReference type="InterPro" id="IPR004552">
    <property type="entry name" value="AGP_acyltrans"/>
</dbReference>
<sequence>MNRIAYLFTRRFYKVPWLFHEIGKAGNENKYTIEERYNIVRNVCKKVNRYAHVEIECSGLENIPNENGYILTPNHQGLFDVLLICDTHKNPTSFVIRNDLANVPLLKQTIKALDAKAIDRGDPRQGMQIIKEMTEGIKQGRNYIIFPEGTRSKNGNVPGNFKGGSFKSAYKAKAPIVPVALIDSFKPFDIKDTKTVKVQIHYLKPLYYEDYKDMKTTEIAELVKSMIVKTIEEKLS</sequence>
<keyword evidence="7" id="KW-0594">Phospholipid biosynthesis</keyword>
<comment type="catalytic activity">
    <reaction evidence="7">
        <text>a 1-acyl-sn-glycero-3-phosphate + an acyl-CoA = a 1,2-diacyl-sn-glycero-3-phosphate + CoA</text>
        <dbReference type="Rhea" id="RHEA:19709"/>
        <dbReference type="ChEBI" id="CHEBI:57287"/>
        <dbReference type="ChEBI" id="CHEBI:57970"/>
        <dbReference type="ChEBI" id="CHEBI:58342"/>
        <dbReference type="ChEBI" id="CHEBI:58608"/>
        <dbReference type="EC" id="2.3.1.51"/>
    </reaction>
</comment>
<dbReference type="Pfam" id="PF01553">
    <property type="entry name" value="Acyltransferase"/>
    <property type="match status" value="1"/>
</dbReference>
<evidence type="ECO:0000256" key="2">
    <source>
        <dbReference type="ARBA" id="ARBA00008655"/>
    </source>
</evidence>
<dbReference type="InterPro" id="IPR002123">
    <property type="entry name" value="Plipid/glycerol_acylTrfase"/>
</dbReference>
<name>A0ABR7F3Y3_9FIRM</name>
<dbReference type="PANTHER" id="PTHR10434">
    <property type="entry name" value="1-ACYL-SN-GLYCEROL-3-PHOSPHATE ACYLTRANSFERASE"/>
    <property type="match status" value="1"/>
</dbReference>
<dbReference type="PANTHER" id="PTHR10434:SF64">
    <property type="entry name" value="1-ACYL-SN-GLYCEROL-3-PHOSPHATE ACYLTRANSFERASE-RELATED"/>
    <property type="match status" value="1"/>
</dbReference>
<evidence type="ECO:0000313" key="9">
    <source>
        <dbReference type="EMBL" id="MBC5667887.1"/>
    </source>
</evidence>
<gene>
    <name evidence="9" type="ORF">H8S00_07835</name>
</gene>
<dbReference type="Proteomes" id="UP000597877">
    <property type="component" value="Unassembled WGS sequence"/>
</dbReference>
<feature type="domain" description="Phospholipid/glycerol acyltransferase" evidence="8">
    <location>
        <begin position="69"/>
        <end position="184"/>
    </location>
</feature>
<evidence type="ECO:0000256" key="6">
    <source>
        <dbReference type="ARBA" id="ARBA00023315"/>
    </source>
</evidence>
<dbReference type="EC" id="2.3.1.51" evidence="7"/>
<dbReference type="SUPFAM" id="SSF69593">
    <property type="entry name" value="Glycerol-3-phosphate (1)-acyltransferase"/>
    <property type="match status" value="1"/>
</dbReference>
<evidence type="ECO:0000256" key="1">
    <source>
        <dbReference type="ARBA" id="ARBA00005189"/>
    </source>
</evidence>
<organism evidence="9 10">
    <name type="scientific">Eubacterium segne</name>
    <dbReference type="NCBI Taxonomy" id="2763045"/>
    <lineage>
        <taxon>Bacteria</taxon>
        <taxon>Bacillati</taxon>
        <taxon>Bacillota</taxon>
        <taxon>Clostridia</taxon>
        <taxon>Eubacteriales</taxon>
        <taxon>Eubacteriaceae</taxon>
        <taxon>Eubacterium</taxon>
    </lineage>
</organism>
<reference evidence="9 10" key="1">
    <citation type="submission" date="2020-08" db="EMBL/GenBank/DDBJ databases">
        <title>Genome public.</title>
        <authorList>
            <person name="Liu C."/>
            <person name="Sun Q."/>
        </authorList>
    </citation>
    <scope>NUCLEOTIDE SEQUENCE [LARGE SCALE GENOMIC DNA]</scope>
    <source>
        <strain evidence="9 10">BX4</strain>
    </source>
</reference>
<evidence type="ECO:0000313" key="10">
    <source>
        <dbReference type="Proteomes" id="UP000597877"/>
    </source>
</evidence>
<dbReference type="EMBL" id="JACOOZ010000004">
    <property type="protein sequence ID" value="MBC5667887.1"/>
    <property type="molecule type" value="Genomic_DNA"/>
</dbReference>
<evidence type="ECO:0000256" key="7">
    <source>
        <dbReference type="RuleBase" id="RU361267"/>
    </source>
</evidence>
<dbReference type="NCBIfam" id="TIGR00530">
    <property type="entry name" value="AGP_acyltrn"/>
    <property type="match status" value="1"/>
</dbReference>
<keyword evidence="4 7" id="KW-0808">Transferase</keyword>
<comment type="domain">
    <text evidence="7">The HXXXXD motif is essential for acyltransferase activity and may constitute the binding site for the phosphate moiety of the glycerol-3-phosphate.</text>
</comment>
<comment type="similarity">
    <text evidence="2 7">Belongs to the 1-acyl-sn-glycerol-3-phosphate acyltransferase family.</text>
</comment>
<comment type="pathway">
    <text evidence="1">Lipid metabolism.</text>
</comment>
<accession>A0ABR7F3Y3</accession>
<evidence type="ECO:0000256" key="4">
    <source>
        <dbReference type="ARBA" id="ARBA00022679"/>
    </source>
</evidence>
<keyword evidence="7" id="KW-1208">Phospholipid metabolism</keyword>
<dbReference type="CDD" id="cd07989">
    <property type="entry name" value="LPLAT_AGPAT-like"/>
    <property type="match status" value="1"/>
</dbReference>
<evidence type="ECO:0000259" key="8">
    <source>
        <dbReference type="SMART" id="SM00563"/>
    </source>
</evidence>
<keyword evidence="5 7" id="KW-0443">Lipid metabolism</keyword>
<dbReference type="GO" id="GO:0016746">
    <property type="term" value="F:acyltransferase activity"/>
    <property type="evidence" value="ECO:0007669"/>
    <property type="project" value="UniProtKB-KW"/>
</dbReference>
<protein>
    <recommendedName>
        <fullName evidence="7">1-acyl-sn-glycerol-3-phosphate acyltransferase</fullName>
        <ecNumber evidence="7">2.3.1.51</ecNumber>
    </recommendedName>
</protein>
<keyword evidence="10" id="KW-1185">Reference proteome</keyword>
<comment type="caution">
    <text evidence="9">The sequence shown here is derived from an EMBL/GenBank/DDBJ whole genome shotgun (WGS) entry which is preliminary data.</text>
</comment>
<keyword evidence="6 7" id="KW-0012">Acyltransferase</keyword>